<evidence type="ECO:0000313" key="1">
    <source>
        <dbReference type="EMBL" id="MBN2908622.1"/>
    </source>
</evidence>
<name>A0ABS2WGG7_9BACL</name>
<comment type="caution">
    <text evidence="1">The sequence shown here is derived from an EMBL/GenBank/DDBJ whole genome shotgun (WGS) entry which is preliminary data.</text>
</comment>
<reference evidence="1" key="1">
    <citation type="journal article" date="2024" name="Int. J. Syst. Evol. Microbiol.">
        <title>Polycladomyces zharkentensis sp. nov., a novel thermophilic cellulose- and starch-degrading member of the Bacillota from a geothermal aquifer in Kazakhstan.</title>
        <authorList>
            <person name="Mashzhan A."/>
            <person name="Kistaubayeva A."/>
            <person name="Javier-Lopez R."/>
            <person name="Bissenova U."/>
            <person name="Bissenbay A."/>
            <person name="Birkeland N.K."/>
        </authorList>
    </citation>
    <scope>NUCLEOTIDE SEQUENCE</scope>
    <source>
        <strain evidence="1">ZKZ2T</strain>
    </source>
</reference>
<gene>
    <name evidence="1" type="ORF">JQC72_03695</name>
</gene>
<protein>
    <submittedName>
        <fullName evidence="1">Uncharacterized protein</fullName>
    </submittedName>
</protein>
<evidence type="ECO:0000313" key="2">
    <source>
        <dbReference type="Proteomes" id="UP001177120"/>
    </source>
</evidence>
<dbReference type="EMBL" id="JAFHAP010000004">
    <property type="protein sequence ID" value="MBN2908622.1"/>
    <property type="molecule type" value="Genomic_DNA"/>
</dbReference>
<keyword evidence="2" id="KW-1185">Reference proteome</keyword>
<organism evidence="1 2">
    <name type="scientific">Polycladomyces zharkentensis</name>
    <dbReference type="NCBI Taxonomy" id="2807616"/>
    <lineage>
        <taxon>Bacteria</taxon>
        <taxon>Bacillati</taxon>
        <taxon>Bacillota</taxon>
        <taxon>Bacilli</taxon>
        <taxon>Bacillales</taxon>
        <taxon>Thermoactinomycetaceae</taxon>
        <taxon>Polycladomyces</taxon>
    </lineage>
</organism>
<dbReference type="Proteomes" id="UP001177120">
    <property type="component" value="Unassembled WGS sequence"/>
</dbReference>
<sequence>MMRRILSALAVGTVLTWIVGRMTGRIAPMRGRRWMGRIWQMSPLKRMRTNLALSRILMQVMGKQMVRRWAR</sequence>
<proteinExistence type="predicted"/>
<accession>A0ABS2WGG7</accession>
<dbReference type="RefSeq" id="WP_205492896.1">
    <property type="nucleotide sequence ID" value="NZ_JAFHAP010000004.1"/>
</dbReference>